<dbReference type="InterPro" id="IPR004838">
    <property type="entry name" value="NHTrfase_class1_PyrdxlP-BS"/>
</dbReference>
<dbReference type="CDD" id="cd00609">
    <property type="entry name" value="AAT_like"/>
    <property type="match status" value="1"/>
</dbReference>
<dbReference type="InterPro" id="IPR015421">
    <property type="entry name" value="PyrdxlP-dep_Trfase_major"/>
</dbReference>
<dbReference type="InterPro" id="IPR050596">
    <property type="entry name" value="AspAT/PAT-like"/>
</dbReference>
<dbReference type="InterPro" id="IPR015424">
    <property type="entry name" value="PyrdxlP-dep_Trfase"/>
</dbReference>
<organism evidence="8 9">
    <name type="scientific">Enterococcus florum</name>
    <dbReference type="NCBI Taxonomy" id="2480627"/>
    <lineage>
        <taxon>Bacteria</taxon>
        <taxon>Bacillati</taxon>
        <taxon>Bacillota</taxon>
        <taxon>Bacilli</taxon>
        <taxon>Lactobacillales</taxon>
        <taxon>Enterococcaceae</taxon>
        <taxon>Enterococcus</taxon>
    </lineage>
</organism>
<dbReference type="EC" id="2.6.1.-" evidence="6"/>
<dbReference type="PROSITE" id="PS00105">
    <property type="entry name" value="AA_TRANSFER_CLASS_1"/>
    <property type="match status" value="1"/>
</dbReference>
<dbReference type="NCBIfam" id="NF004975">
    <property type="entry name" value="PRK06348.1"/>
    <property type="match status" value="1"/>
</dbReference>
<dbReference type="Gene3D" id="3.40.640.10">
    <property type="entry name" value="Type I PLP-dependent aspartate aminotransferase-like (Major domain)"/>
    <property type="match status" value="1"/>
</dbReference>
<dbReference type="Proteomes" id="UP000290567">
    <property type="component" value="Unassembled WGS sequence"/>
</dbReference>
<proteinExistence type="inferred from homology"/>
<feature type="domain" description="Aminotransferase class I/classII large" evidence="7">
    <location>
        <begin position="30"/>
        <end position="378"/>
    </location>
</feature>
<dbReference type="InterPro" id="IPR004839">
    <property type="entry name" value="Aminotransferase_I/II_large"/>
</dbReference>
<name>A0A4P5PBX3_9ENTE</name>
<dbReference type="GO" id="GO:0006520">
    <property type="term" value="P:amino acid metabolic process"/>
    <property type="evidence" value="ECO:0007669"/>
    <property type="project" value="InterPro"/>
</dbReference>
<dbReference type="RefSeq" id="WP_146623940.1">
    <property type="nucleotide sequence ID" value="NZ_BJCC01000034.1"/>
</dbReference>
<dbReference type="InterPro" id="IPR015422">
    <property type="entry name" value="PyrdxlP-dep_Trfase_small"/>
</dbReference>
<gene>
    <name evidence="8" type="ORF">NRIC_34510</name>
</gene>
<evidence type="ECO:0000313" key="8">
    <source>
        <dbReference type="EMBL" id="GCF95560.1"/>
    </source>
</evidence>
<comment type="similarity">
    <text evidence="2 6">Belongs to the class-I pyridoxal-phosphate-dependent aminotransferase family.</text>
</comment>
<reference evidence="9" key="1">
    <citation type="submission" date="2019-02" db="EMBL/GenBank/DDBJ databases">
        <title>Draft genome sequence of Enterococcus sp. Gos25-1.</title>
        <authorList>
            <person name="Tanaka N."/>
            <person name="Shiwa Y."/>
            <person name="Fujita N."/>
        </authorList>
    </citation>
    <scope>NUCLEOTIDE SEQUENCE [LARGE SCALE GENOMIC DNA]</scope>
    <source>
        <strain evidence="9">Gos25-1</strain>
    </source>
</reference>
<dbReference type="Pfam" id="PF00155">
    <property type="entry name" value="Aminotran_1_2"/>
    <property type="match status" value="1"/>
</dbReference>
<evidence type="ECO:0000256" key="5">
    <source>
        <dbReference type="ARBA" id="ARBA00022898"/>
    </source>
</evidence>
<keyword evidence="4 6" id="KW-0808">Transferase</keyword>
<dbReference type="EMBL" id="BJCC01000034">
    <property type="protein sequence ID" value="GCF95560.1"/>
    <property type="molecule type" value="Genomic_DNA"/>
</dbReference>
<evidence type="ECO:0000313" key="9">
    <source>
        <dbReference type="Proteomes" id="UP000290567"/>
    </source>
</evidence>
<dbReference type="PANTHER" id="PTHR46383:SF1">
    <property type="entry name" value="ASPARTATE AMINOTRANSFERASE"/>
    <property type="match status" value="1"/>
</dbReference>
<evidence type="ECO:0000259" key="7">
    <source>
        <dbReference type="Pfam" id="PF00155"/>
    </source>
</evidence>
<evidence type="ECO:0000256" key="1">
    <source>
        <dbReference type="ARBA" id="ARBA00001933"/>
    </source>
</evidence>
<dbReference type="SUPFAM" id="SSF53383">
    <property type="entry name" value="PLP-dependent transferases"/>
    <property type="match status" value="1"/>
</dbReference>
<keyword evidence="9" id="KW-1185">Reference proteome</keyword>
<keyword evidence="3 6" id="KW-0032">Aminotransferase</keyword>
<comment type="caution">
    <text evidence="8">The sequence shown here is derived from an EMBL/GenBank/DDBJ whole genome shotgun (WGS) entry which is preliminary data.</text>
</comment>
<dbReference type="AlphaFoldDB" id="A0A4P5PBX3"/>
<accession>A0A4P5PBX3</accession>
<sequence length="384" mass="42196">MDKRKLAKKFQQPADNLLMKIAVLAKEKEEIIDLSIGDPDIITDQAITEAAFQAAKAGATKYTSPAGQKELLQTIIAHYQQKYDLAFRLDQVRVTVGALHGMYLIMQAILDPGDEVIIHEPFFSPYKEQVLLAGGTPVIVPTYEENQFQLDVADLKKAITPNTKAILINSPNNPTGAVFSEETLKGIAKVAIDHDLFVISDEIYEDFAFKETFVPMARLAPEHTITISGLSKGYAMTGWRLGYVIAPDYVNHTAGVINESVTYSAPSISQQAAIYALQHADEIVPKTTALFKERLDYIEERIAKIPYMSLAPVGGSIYAFVNISRSGLGSVAFVEEVLEQTGVLFVPGKAFGETVGDAYVRLAATQSLELLAEAFDRLEKLTFE</sequence>
<dbReference type="GO" id="GO:0008483">
    <property type="term" value="F:transaminase activity"/>
    <property type="evidence" value="ECO:0007669"/>
    <property type="project" value="UniProtKB-KW"/>
</dbReference>
<dbReference type="GO" id="GO:0030170">
    <property type="term" value="F:pyridoxal phosphate binding"/>
    <property type="evidence" value="ECO:0007669"/>
    <property type="project" value="InterPro"/>
</dbReference>
<evidence type="ECO:0000256" key="2">
    <source>
        <dbReference type="ARBA" id="ARBA00007441"/>
    </source>
</evidence>
<dbReference type="Gene3D" id="3.90.1150.10">
    <property type="entry name" value="Aspartate Aminotransferase, domain 1"/>
    <property type="match status" value="1"/>
</dbReference>
<dbReference type="PANTHER" id="PTHR46383">
    <property type="entry name" value="ASPARTATE AMINOTRANSFERASE"/>
    <property type="match status" value="1"/>
</dbReference>
<evidence type="ECO:0000256" key="6">
    <source>
        <dbReference type="RuleBase" id="RU000481"/>
    </source>
</evidence>
<evidence type="ECO:0000256" key="3">
    <source>
        <dbReference type="ARBA" id="ARBA00022576"/>
    </source>
</evidence>
<dbReference type="OrthoDB" id="9802328at2"/>
<dbReference type="FunFam" id="3.40.640.10:FF:000033">
    <property type="entry name" value="Aspartate aminotransferase"/>
    <property type="match status" value="1"/>
</dbReference>
<evidence type="ECO:0000256" key="4">
    <source>
        <dbReference type="ARBA" id="ARBA00022679"/>
    </source>
</evidence>
<comment type="cofactor">
    <cofactor evidence="1 6">
        <name>pyridoxal 5'-phosphate</name>
        <dbReference type="ChEBI" id="CHEBI:597326"/>
    </cofactor>
</comment>
<keyword evidence="5" id="KW-0663">Pyridoxal phosphate</keyword>
<protein>
    <recommendedName>
        <fullName evidence="6">Aminotransferase</fullName>
        <ecNumber evidence="6">2.6.1.-</ecNumber>
    </recommendedName>
</protein>